<feature type="compositionally biased region" description="Basic residues" evidence="1">
    <location>
        <begin position="83"/>
        <end position="97"/>
    </location>
</feature>
<feature type="region of interest" description="Disordered" evidence="1">
    <location>
        <begin position="71"/>
        <end position="109"/>
    </location>
</feature>
<dbReference type="EMBL" id="KZ663467">
    <property type="protein sequence ID" value="PPS12549.1"/>
    <property type="molecule type" value="Genomic_DNA"/>
</dbReference>
<protein>
    <submittedName>
        <fullName evidence="2">Uncharacterized protein</fullName>
    </submittedName>
</protein>
<gene>
    <name evidence="2" type="ORF">GOBAR_AA08108</name>
</gene>
<proteinExistence type="predicted"/>
<dbReference type="AlphaFoldDB" id="A0A2P5YAD6"/>
<reference evidence="2 3" key="1">
    <citation type="submission" date="2015-01" db="EMBL/GenBank/DDBJ databases">
        <title>Genome of allotetraploid Gossypium barbadense reveals genomic plasticity and fiber elongation in cotton evolution.</title>
        <authorList>
            <person name="Chen X."/>
            <person name="Liu X."/>
            <person name="Zhao B."/>
            <person name="Zheng H."/>
            <person name="Hu Y."/>
            <person name="Lu G."/>
            <person name="Yang C."/>
            <person name="Chen J."/>
            <person name="Shan C."/>
            <person name="Zhang L."/>
            <person name="Zhou Y."/>
            <person name="Wang L."/>
            <person name="Guo W."/>
            <person name="Bai Y."/>
            <person name="Ruan J."/>
            <person name="Shangguan X."/>
            <person name="Mao Y."/>
            <person name="Jiang J."/>
            <person name="Zhu Y."/>
            <person name="Lei J."/>
            <person name="Kang H."/>
            <person name="Chen S."/>
            <person name="He X."/>
            <person name="Wang R."/>
            <person name="Wang Y."/>
            <person name="Chen J."/>
            <person name="Wang L."/>
            <person name="Yu S."/>
            <person name="Wang B."/>
            <person name="Wei J."/>
            <person name="Song S."/>
            <person name="Lu X."/>
            <person name="Gao Z."/>
            <person name="Gu W."/>
            <person name="Deng X."/>
            <person name="Ma D."/>
            <person name="Wang S."/>
            <person name="Liang W."/>
            <person name="Fang L."/>
            <person name="Cai C."/>
            <person name="Zhu X."/>
            <person name="Zhou B."/>
            <person name="Zhang Y."/>
            <person name="Chen Z."/>
            <person name="Xu S."/>
            <person name="Zhu R."/>
            <person name="Wang S."/>
            <person name="Zhang T."/>
            <person name="Zhao G."/>
        </authorList>
    </citation>
    <scope>NUCLEOTIDE SEQUENCE [LARGE SCALE GENOMIC DNA]</scope>
    <source>
        <strain evidence="3">cv. Xinhai21</strain>
        <tissue evidence="2">Leaf</tissue>
    </source>
</reference>
<evidence type="ECO:0000313" key="2">
    <source>
        <dbReference type="EMBL" id="PPS12549.1"/>
    </source>
</evidence>
<name>A0A2P5YAD6_GOSBA</name>
<sequence>MLFPPIPIPITILHSLLIRNAVVHLITIPGWAFPKRVHVGIKSLDGILENALNSGVPPPVTGITIGRIVGTTAKGGMREPPGGRKRVKEGCFKRRKMGAGESEIGRLRR</sequence>
<accession>A0A2P5YAD6</accession>
<evidence type="ECO:0000256" key="1">
    <source>
        <dbReference type="SAM" id="MobiDB-lite"/>
    </source>
</evidence>
<organism evidence="2 3">
    <name type="scientific">Gossypium barbadense</name>
    <name type="common">Sea Island cotton</name>
    <name type="synonym">Hibiscus barbadensis</name>
    <dbReference type="NCBI Taxonomy" id="3634"/>
    <lineage>
        <taxon>Eukaryota</taxon>
        <taxon>Viridiplantae</taxon>
        <taxon>Streptophyta</taxon>
        <taxon>Embryophyta</taxon>
        <taxon>Tracheophyta</taxon>
        <taxon>Spermatophyta</taxon>
        <taxon>Magnoliopsida</taxon>
        <taxon>eudicotyledons</taxon>
        <taxon>Gunneridae</taxon>
        <taxon>Pentapetalae</taxon>
        <taxon>rosids</taxon>
        <taxon>malvids</taxon>
        <taxon>Malvales</taxon>
        <taxon>Malvaceae</taxon>
        <taxon>Malvoideae</taxon>
        <taxon>Gossypium</taxon>
    </lineage>
</organism>
<dbReference type="Proteomes" id="UP000239757">
    <property type="component" value="Unassembled WGS sequence"/>
</dbReference>
<evidence type="ECO:0000313" key="3">
    <source>
        <dbReference type="Proteomes" id="UP000239757"/>
    </source>
</evidence>